<dbReference type="Pfam" id="PF13858">
    <property type="entry name" value="DUF4199"/>
    <property type="match status" value="1"/>
</dbReference>
<dbReference type="OrthoDB" id="1122768at2"/>
<sequence>MKNEKSSSKKIIINYGALLGLVSIALAVILYVTDSYTDPHWAFAVAGPLLLLIVIIYGIKAYKKTNEGYLNLMDAIKIGIGIALIGGIISSIWSIVLTTVIEPDYTQQVLEVQREKMIENYPDFSEEQINQSMSIAEKFASPYLSFAFSIIGSLFLGFIFSLISGLVLQKKQELY</sequence>
<keyword evidence="1" id="KW-1133">Transmembrane helix</keyword>
<feature type="transmembrane region" description="Helical" evidence="1">
    <location>
        <begin position="143"/>
        <end position="168"/>
    </location>
</feature>
<gene>
    <name evidence="2" type="ORF">FHK87_20150</name>
</gene>
<comment type="caution">
    <text evidence="2">The sequence shown here is derived from an EMBL/GenBank/DDBJ whole genome shotgun (WGS) entry which is preliminary data.</text>
</comment>
<keyword evidence="1" id="KW-0812">Transmembrane</keyword>
<dbReference type="InterPro" id="IPR025250">
    <property type="entry name" value="DUF4199"/>
</dbReference>
<accession>A0A504J4U4</accession>
<feature type="transmembrane region" description="Helical" evidence="1">
    <location>
        <begin position="12"/>
        <end position="33"/>
    </location>
</feature>
<keyword evidence="1" id="KW-0472">Membrane</keyword>
<protein>
    <submittedName>
        <fullName evidence="2">DUF4199 domain-containing protein</fullName>
    </submittedName>
</protein>
<feature type="transmembrane region" description="Helical" evidence="1">
    <location>
        <begin position="39"/>
        <end position="59"/>
    </location>
</feature>
<keyword evidence="3" id="KW-1185">Reference proteome</keyword>
<name>A0A504J4U4_9FLAO</name>
<feature type="transmembrane region" description="Helical" evidence="1">
    <location>
        <begin position="80"/>
        <end position="101"/>
    </location>
</feature>
<evidence type="ECO:0000313" key="3">
    <source>
        <dbReference type="Proteomes" id="UP000315540"/>
    </source>
</evidence>
<dbReference type="RefSeq" id="WP_140595910.1">
    <property type="nucleotide sequence ID" value="NZ_VFWZ01000007.1"/>
</dbReference>
<evidence type="ECO:0000256" key="1">
    <source>
        <dbReference type="SAM" id="Phobius"/>
    </source>
</evidence>
<reference evidence="2 3" key="1">
    <citation type="submission" date="2019-06" db="EMBL/GenBank/DDBJ databases">
        <authorList>
            <person name="Meng X."/>
        </authorList>
    </citation>
    <scope>NUCLEOTIDE SEQUENCE [LARGE SCALE GENOMIC DNA]</scope>
    <source>
        <strain evidence="2 3">M625</strain>
    </source>
</reference>
<organism evidence="2 3">
    <name type="scientific">Aquimarina algicola</name>
    <dbReference type="NCBI Taxonomy" id="2589995"/>
    <lineage>
        <taxon>Bacteria</taxon>
        <taxon>Pseudomonadati</taxon>
        <taxon>Bacteroidota</taxon>
        <taxon>Flavobacteriia</taxon>
        <taxon>Flavobacteriales</taxon>
        <taxon>Flavobacteriaceae</taxon>
        <taxon>Aquimarina</taxon>
    </lineage>
</organism>
<dbReference type="Proteomes" id="UP000315540">
    <property type="component" value="Unassembled WGS sequence"/>
</dbReference>
<dbReference type="EMBL" id="VFWZ01000007">
    <property type="protein sequence ID" value="TPN83532.1"/>
    <property type="molecule type" value="Genomic_DNA"/>
</dbReference>
<dbReference type="AlphaFoldDB" id="A0A504J4U4"/>
<proteinExistence type="predicted"/>
<evidence type="ECO:0000313" key="2">
    <source>
        <dbReference type="EMBL" id="TPN83532.1"/>
    </source>
</evidence>